<keyword evidence="2" id="KW-1185">Reference proteome</keyword>
<evidence type="ECO:0000313" key="1">
    <source>
        <dbReference type="EMBL" id="CRL28802.1"/>
    </source>
</evidence>
<accession>A0A0G4PQS4</accession>
<name>A0A0G4PQS4_PENC3</name>
<dbReference type="AlphaFoldDB" id="A0A0G4PQS4"/>
<dbReference type="Proteomes" id="UP000053732">
    <property type="component" value="Unassembled WGS sequence"/>
</dbReference>
<evidence type="ECO:0000313" key="2">
    <source>
        <dbReference type="Proteomes" id="UP000053732"/>
    </source>
</evidence>
<gene>
    <name evidence="1" type="ORF">PCAMFM013_S030g000089</name>
</gene>
<protein>
    <submittedName>
        <fullName evidence="1">Str. FM013</fullName>
    </submittedName>
</protein>
<reference evidence="1 2" key="1">
    <citation type="journal article" date="2014" name="Nat. Commun.">
        <title>Multiple recent horizontal transfers of a large genomic region in cheese making fungi.</title>
        <authorList>
            <person name="Cheeseman K."/>
            <person name="Ropars J."/>
            <person name="Renault P."/>
            <person name="Dupont J."/>
            <person name="Gouzy J."/>
            <person name="Branca A."/>
            <person name="Abraham A.L."/>
            <person name="Ceppi M."/>
            <person name="Conseiller E."/>
            <person name="Debuchy R."/>
            <person name="Malagnac F."/>
            <person name="Goarin A."/>
            <person name="Silar P."/>
            <person name="Lacoste S."/>
            <person name="Sallet E."/>
            <person name="Bensimon A."/>
            <person name="Giraud T."/>
            <person name="Brygoo Y."/>
        </authorList>
    </citation>
    <scope>NUCLEOTIDE SEQUENCE [LARGE SCALE GENOMIC DNA]</scope>
    <source>
        <strain evidence="2">FM 013</strain>
    </source>
</reference>
<sequence length="40" mass="4507">MNFEPHLVTFGVLTTAPPLPAPLPGVCVYYLNYIYPCTYM</sequence>
<organism evidence="1 2">
    <name type="scientific">Penicillium camemberti (strain FM 013)</name>
    <dbReference type="NCBI Taxonomy" id="1429867"/>
    <lineage>
        <taxon>Eukaryota</taxon>
        <taxon>Fungi</taxon>
        <taxon>Dikarya</taxon>
        <taxon>Ascomycota</taxon>
        <taxon>Pezizomycotina</taxon>
        <taxon>Eurotiomycetes</taxon>
        <taxon>Eurotiomycetidae</taxon>
        <taxon>Eurotiales</taxon>
        <taxon>Aspergillaceae</taxon>
        <taxon>Penicillium</taxon>
    </lineage>
</organism>
<proteinExistence type="predicted"/>
<dbReference type="EMBL" id="HG793163">
    <property type="protein sequence ID" value="CRL28802.1"/>
    <property type="molecule type" value="Genomic_DNA"/>
</dbReference>